<reference evidence="1 2" key="1">
    <citation type="submission" date="2017-07" db="EMBL/GenBank/DDBJ databases">
        <title>Complete genome sequence of Actinoalloteichus hoggarensis DSM 45943, type strain of Actinoalloteichus hoggarensis.</title>
        <authorList>
            <person name="Ruckert C."/>
            <person name="Nouioui I."/>
            <person name="Willmese J."/>
            <person name="van Wezel G."/>
            <person name="Klenk H.-P."/>
            <person name="Kalinowski J."/>
            <person name="Zotchev S.B."/>
        </authorList>
    </citation>
    <scope>NUCLEOTIDE SEQUENCE [LARGE SCALE GENOMIC DNA]</scope>
    <source>
        <strain evidence="1 2">DSM 45943</strain>
    </source>
</reference>
<keyword evidence="2" id="KW-1185">Reference proteome</keyword>
<evidence type="ECO:0000313" key="1">
    <source>
        <dbReference type="EMBL" id="ASO18377.1"/>
    </source>
</evidence>
<dbReference type="AlphaFoldDB" id="A0A221VY15"/>
<dbReference type="KEGG" id="ahg:AHOG_03600"/>
<protein>
    <submittedName>
        <fullName evidence="1">Uncharacterized protein</fullName>
    </submittedName>
</protein>
<accession>A0A221VY15</accession>
<name>A0A221VY15_9PSEU</name>
<dbReference type="OrthoDB" id="9972045at2"/>
<organism evidence="1 2">
    <name type="scientific">Actinoalloteichus hoggarensis</name>
    <dbReference type="NCBI Taxonomy" id="1470176"/>
    <lineage>
        <taxon>Bacteria</taxon>
        <taxon>Bacillati</taxon>
        <taxon>Actinomycetota</taxon>
        <taxon>Actinomycetes</taxon>
        <taxon>Pseudonocardiales</taxon>
        <taxon>Pseudonocardiaceae</taxon>
        <taxon>Actinoalloteichus</taxon>
    </lineage>
</organism>
<evidence type="ECO:0000313" key="2">
    <source>
        <dbReference type="Proteomes" id="UP000204221"/>
    </source>
</evidence>
<dbReference type="EMBL" id="CP022521">
    <property type="protein sequence ID" value="ASO18377.1"/>
    <property type="molecule type" value="Genomic_DNA"/>
</dbReference>
<dbReference type="Proteomes" id="UP000204221">
    <property type="component" value="Chromosome"/>
</dbReference>
<gene>
    <name evidence="1" type="ORF">AHOG_03600</name>
</gene>
<dbReference type="RefSeq" id="WP_157736612.1">
    <property type="nucleotide sequence ID" value="NZ_CP022521.1"/>
</dbReference>
<proteinExistence type="predicted"/>
<sequence length="176" mass="18647">MSPALPGDPEYLRVARVLRIVGVGEGIAGVAALLVGLWLDSMVTMIIGGGLALSFVALSFVTARLRRPHDAYLAEHPDPDPPVLREATGDEEDADWSALDVAGRDRLLSLAVAALADVGLAPEPRPDATAVATRVGVVGLGALVADVRHRPQGDWPESARRWARRVEAARRPPSTD</sequence>